<dbReference type="GO" id="GO:0005737">
    <property type="term" value="C:cytoplasm"/>
    <property type="evidence" value="ECO:0007669"/>
    <property type="project" value="UniProtKB-SubCell"/>
</dbReference>
<dbReference type="GO" id="GO:0007059">
    <property type="term" value="P:chromosome segregation"/>
    <property type="evidence" value="ECO:0007669"/>
    <property type="project" value="UniProtKB-UniRule"/>
</dbReference>
<keyword evidence="3" id="KW-0963">Cytoplasm</keyword>
<accession>A0A1H0QBC4</accession>
<proteinExistence type="inferred from homology"/>
<dbReference type="RefSeq" id="WP_074571777.1">
    <property type="nucleotide sequence ID" value="NZ_FNJQ01000007.1"/>
</dbReference>
<dbReference type="HAMAP" id="MF_01805">
    <property type="entry name" value="ScpA"/>
    <property type="match status" value="1"/>
</dbReference>
<comment type="subcellular location">
    <subcellularLocation>
        <location evidence="3">Cytoplasm</location>
    </subcellularLocation>
    <text evidence="3">Associated with two foci at the outer edges of the nucleoid region in young cells, and at four foci within both cell halves in older cells.</text>
</comment>
<dbReference type="Pfam" id="PF02616">
    <property type="entry name" value="SMC_ScpA"/>
    <property type="match status" value="1"/>
</dbReference>
<dbReference type="PANTHER" id="PTHR33969">
    <property type="entry name" value="SEGREGATION AND CONDENSATION PROTEIN A"/>
    <property type="match status" value="1"/>
</dbReference>
<dbReference type="OrthoDB" id="9811016at2"/>
<keyword evidence="3" id="KW-0132">Cell division</keyword>
<comment type="subunit">
    <text evidence="3">Component of a cohesin-like complex composed of ScpA, ScpB and the Smc homodimer, in which ScpA and ScpB bind to the head domain of Smc. The presence of the three proteins is required for the association of the complex with DNA.</text>
</comment>
<comment type="function">
    <text evidence="3">Participates in chromosomal partition during cell division. May act via the formation of a condensin-like complex containing Smc and ScpB that pull DNA away from mid-cell into both cell halves.</text>
</comment>
<comment type="similarity">
    <text evidence="3">Belongs to the ScpA family.</text>
</comment>
<sequence>MEDYKFKLDAFEGPMDLLMHLIEKNKIDIYDIPIAELTRQYLDYLDKFREFNIEIASSFLVMAATLLQIKSRMMLPKAPKEEGEPEEDPRFELVQRILEYRKFKQVSQVLGDMAGVQERFVAREPMELPVHHLPPGNLSLDLLVDAFRTVLLVKEELTIPKALVEPEEYSIKGKMEDIILLLGRSRGKLLFSEAFRSGTRSELIVTFLALLELMKLRTVTVRQQRPFAEIYICVREEEVHA</sequence>
<dbReference type="GO" id="GO:0006260">
    <property type="term" value="P:DNA replication"/>
    <property type="evidence" value="ECO:0007669"/>
    <property type="project" value="UniProtKB-UniRule"/>
</dbReference>
<dbReference type="AlphaFoldDB" id="A0A1H0QBC4"/>
<dbReference type="InterPro" id="IPR003768">
    <property type="entry name" value="ScpA"/>
</dbReference>
<dbReference type="Gene3D" id="1.10.10.580">
    <property type="entry name" value="Structural maintenance of chromosome 1. Chain E"/>
    <property type="match status" value="1"/>
</dbReference>
<evidence type="ECO:0000256" key="1">
    <source>
        <dbReference type="ARBA" id="ARBA00022829"/>
    </source>
</evidence>
<evidence type="ECO:0000256" key="3">
    <source>
        <dbReference type="HAMAP-Rule" id="MF_01805"/>
    </source>
</evidence>
<evidence type="ECO:0000313" key="4">
    <source>
        <dbReference type="EMBL" id="SDP13989.1"/>
    </source>
</evidence>
<keyword evidence="3" id="KW-0131">Cell cycle</keyword>
<evidence type="ECO:0000256" key="2">
    <source>
        <dbReference type="ARBA" id="ARBA00044777"/>
    </source>
</evidence>
<organism evidence="4 5">
    <name type="scientific">Selenomonas ruminantium</name>
    <dbReference type="NCBI Taxonomy" id="971"/>
    <lineage>
        <taxon>Bacteria</taxon>
        <taxon>Bacillati</taxon>
        <taxon>Bacillota</taxon>
        <taxon>Negativicutes</taxon>
        <taxon>Selenomonadales</taxon>
        <taxon>Selenomonadaceae</taxon>
        <taxon>Selenomonas</taxon>
    </lineage>
</organism>
<dbReference type="GO" id="GO:0051301">
    <property type="term" value="P:cell division"/>
    <property type="evidence" value="ECO:0007669"/>
    <property type="project" value="UniProtKB-KW"/>
</dbReference>
<dbReference type="PANTHER" id="PTHR33969:SF2">
    <property type="entry name" value="SEGREGATION AND CONDENSATION PROTEIN A"/>
    <property type="match status" value="1"/>
</dbReference>
<dbReference type="Proteomes" id="UP000182412">
    <property type="component" value="Unassembled WGS sequence"/>
</dbReference>
<protein>
    <recommendedName>
        <fullName evidence="2 3">Segregation and condensation protein A</fullName>
    </recommendedName>
</protein>
<dbReference type="Gene3D" id="6.10.250.2410">
    <property type="match status" value="1"/>
</dbReference>
<evidence type="ECO:0000313" key="5">
    <source>
        <dbReference type="Proteomes" id="UP000182412"/>
    </source>
</evidence>
<gene>
    <name evidence="3" type="primary">scpA</name>
    <name evidence="4" type="ORF">SAMN05216366_10757</name>
</gene>
<dbReference type="EMBL" id="FNJQ01000007">
    <property type="protein sequence ID" value="SDP13989.1"/>
    <property type="molecule type" value="Genomic_DNA"/>
</dbReference>
<name>A0A1H0QBC4_SELRU</name>
<dbReference type="InterPro" id="IPR023093">
    <property type="entry name" value="ScpA-like_C"/>
</dbReference>
<reference evidence="4 5" key="1">
    <citation type="submission" date="2016-10" db="EMBL/GenBank/DDBJ databases">
        <authorList>
            <person name="de Groot N.N."/>
        </authorList>
    </citation>
    <scope>NUCLEOTIDE SEQUENCE [LARGE SCALE GENOMIC DNA]</scope>
    <source>
        <strain evidence="4 5">S137</strain>
    </source>
</reference>
<keyword evidence="1 3" id="KW-0159">Chromosome partition</keyword>